<evidence type="ECO:0000256" key="4">
    <source>
        <dbReference type="ARBA" id="ARBA00022679"/>
    </source>
</evidence>
<keyword evidence="2 8" id="KW-0963">Cytoplasm</keyword>
<comment type="catalytic activity">
    <reaction evidence="7 8">
        <text>a 6-O-methyl-2'-deoxyguanosine in DNA + L-cysteinyl-[protein] = S-methyl-L-cysteinyl-[protein] + a 2'-deoxyguanosine in DNA</text>
        <dbReference type="Rhea" id="RHEA:24000"/>
        <dbReference type="Rhea" id="RHEA-COMP:10131"/>
        <dbReference type="Rhea" id="RHEA-COMP:10132"/>
        <dbReference type="Rhea" id="RHEA-COMP:11367"/>
        <dbReference type="Rhea" id="RHEA-COMP:11368"/>
        <dbReference type="ChEBI" id="CHEBI:29950"/>
        <dbReference type="ChEBI" id="CHEBI:82612"/>
        <dbReference type="ChEBI" id="CHEBI:85445"/>
        <dbReference type="ChEBI" id="CHEBI:85448"/>
        <dbReference type="EC" id="2.1.1.63"/>
    </reaction>
</comment>
<dbReference type="SUPFAM" id="SSF53155">
    <property type="entry name" value="Methylated DNA-protein cysteine methyltransferase domain"/>
    <property type="match status" value="1"/>
</dbReference>
<dbReference type="GO" id="GO:0008168">
    <property type="term" value="F:methyltransferase activity"/>
    <property type="evidence" value="ECO:0007669"/>
    <property type="project" value="UniProtKB-KW"/>
</dbReference>
<evidence type="ECO:0000256" key="8">
    <source>
        <dbReference type="HAMAP-Rule" id="MF_00772"/>
    </source>
</evidence>
<dbReference type="Gene3D" id="3.30.160.70">
    <property type="entry name" value="Methylated DNA-protein cysteine methyltransferase domain"/>
    <property type="match status" value="1"/>
</dbReference>
<sequence length="175" mass="19414">MPNVRHGTIKTVLGELTLVAARDQDGDGLAAIYFPGHWYLPEQSSFGTAVDASVDELFQTVKAQLDEYFDGQRTQFTIPLAPQGNEFSQKVWAMLQDIPFGQTMTYGDIAERMGNKHLPQRVGQVVGRNPISMIIPCHRVIGSDGSLTGYAGGLERKRFLLELEEPAEVTESRLF</sequence>
<protein>
    <recommendedName>
        <fullName evidence="8">Methylated-DNA--protein-cysteine methyltransferase</fullName>
        <ecNumber evidence="8">2.1.1.63</ecNumber>
    </recommendedName>
    <alternativeName>
        <fullName evidence="8">6-O-methylguanine-DNA methyltransferase</fullName>
        <shortName evidence="8">MGMT</shortName>
    </alternativeName>
    <alternativeName>
        <fullName evidence="8">O-6-methylguanine-DNA-alkyltransferase</fullName>
    </alternativeName>
</protein>
<dbReference type="Proteomes" id="UP000019226">
    <property type="component" value="Chromosome"/>
</dbReference>
<dbReference type="GO" id="GO:0032259">
    <property type="term" value="P:methylation"/>
    <property type="evidence" value="ECO:0007669"/>
    <property type="project" value="UniProtKB-KW"/>
</dbReference>
<feature type="active site" description="Nucleophile; methyl group acceptor" evidence="8">
    <location>
        <position position="137"/>
    </location>
</feature>
<keyword evidence="4 8" id="KW-0808">Transferase</keyword>
<dbReference type="HAMAP" id="MF_00772">
    <property type="entry name" value="OGT"/>
    <property type="match status" value="1"/>
</dbReference>
<accession>A0ABM5PSA8</accession>
<reference evidence="12" key="1">
    <citation type="submission" date="2013-02" db="EMBL/GenBank/DDBJ databases">
        <title>The complete genome sequence of Corynebacterium casei LMG S-19264 (=DSM 44701).</title>
        <authorList>
            <person name="Ruckert C."/>
            <person name="Albersmeier A."/>
            <person name="Kalinowski J."/>
        </authorList>
    </citation>
    <scope>NUCLEOTIDE SEQUENCE [LARGE SCALE GENOMIC DNA]</scope>
    <source>
        <strain evidence="12">LMG S-19264</strain>
    </source>
</reference>
<proteinExistence type="inferred from homology"/>
<dbReference type="InterPro" id="IPR036631">
    <property type="entry name" value="MGMT_N_sf"/>
</dbReference>
<comment type="function">
    <text evidence="8">Involved in the cellular defense against the biological effects of O6-methylguanine (O6-MeG) and O4-methylthymine (O4-MeT) in DNA. Repairs the methylated nucleobase in DNA by stoichiometrically transferring the methyl group to a cysteine residue in the enzyme. This is a suicide reaction: the enzyme is irreversibly inactivated.</text>
</comment>
<keyword evidence="5 8" id="KW-0227">DNA damage</keyword>
<evidence type="ECO:0000313" key="12">
    <source>
        <dbReference type="Proteomes" id="UP000019226"/>
    </source>
</evidence>
<name>A0ABM5PSA8_9CORY</name>
<evidence type="ECO:0000259" key="10">
    <source>
        <dbReference type="Pfam" id="PF02870"/>
    </source>
</evidence>
<feature type="domain" description="Methylguanine DNA methyltransferase ribonuclease-like" evidence="10">
    <location>
        <begin position="4"/>
        <end position="82"/>
    </location>
</feature>
<comment type="miscellaneous">
    <text evidence="8">This enzyme catalyzes only one turnover and therefore is not strictly catalytic. According to one definition, an enzyme is a biocatalyst that acts repeatedly and over many reaction cycles.</text>
</comment>
<dbReference type="RefSeq" id="WP_025388104.1">
    <property type="nucleotide sequence ID" value="NZ_CP004350.1"/>
</dbReference>
<keyword evidence="3 8" id="KW-0489">Methyltransferase</keyword>
<comment type="catalytic activity">
    <reaction evidence="1 8">
        <text>a 4-O-methyl-thymidine in DNA + L-cysteinyl-[protein] = a thymidine in DNA + S-methyl-L-cysteinyl-[protein]</text>
        <dbReference type="Rhea" id="RHEA:53428"/>
        <dbReference type="Rhea" id="RHEA-COMP:10131"/>
        <dbReference type="Rhea" id="RHEA-COMP:10132"/>
        <dbReference type="Rhea" id="RHEA-COMP:13555"/>
        <dbReference type="Rhea" id="RHEA-COMP:13556"/>
        <dbReference type="ChEBI" id="CHEBI:29950"/>
        <dbReference type="ChEBI" id="CHEBI:82612"/>
        <dbReference type="ChEBI" id="CHEBI:137386"/>
        <dbReference type="ChEBI" id="CHEBI:137387"/>
        <dbReference type="EC" id="2.1.1.63"/>
    </reaction>
</comment>
<dbReference type="InterPro" id="IPR036217">
    <property type="entry name" value="MethylDNA_cys_MeTrfase_DNAb"/>
</dbReference>
<keyword evidence="6 8" id="KW-0234">DNA repair</keyword>
<keyword evidence="12" id="KW-1185">Reference proteome</keyword>
<dbReference type="Pfam" id="PF02870">
    <property type="entry name" value="Methyltransf_1N"/>
    <property type="match status" value="1"/>
</dbReference>
<dbReference type="InterPro" id="IPR036388">
    <property type="entry name" value="WH-like_DNA-bd_sf"/>
</dbReference>
<feature type="domain" description="Methylated-DNA-[protein]-cysteine S-methyltransferase DNA binding" evidence="9">
    <location>
        <begin position="86"/>
        <end position="165"/>
    </location>
</feature>
<dbReference type="SUPFAM" id="SSF46767">
    <property type="entry name" value="Methylated DNA-protein cysteine methyltransferase, C-terminal domain"/>
    <property type="match status" value="1"/>
</dbReference>
<comment type="similarity">
    <text evidence="8">Belongs to the MGMT family.</text>
</comment>
<dbReference type="Gene3D" id="1.10.10.10">
    <property type="entry name" value="Winged helix-like DNA-binding domain superfamily/Winged helix DNA-binding domain"/>
    <property type="match status" value="1"/>
</dbReference>
<evidence type="ECO:0000256" key="5">
    <source>
        <dbReference type="ARBA" id="ARBA00022763"/>
    </source>
</evidence>
<dbReference type="InterPro" id="IPR023546">
    <property type="entry name" value="MGMT"/>
</dbReference>
<evidence type="ECO:0000256" key="6">
    <source>
        <dbReference type="ARBA" id="ARBA00023204"/>
    </source>
</evidence>
<dbReference type="InterPro" id="IPR008332">
    <property type="entry name" value="MethylG_MeTrfase_N"/>
</dbReference>
<dbReference type="EC" id="2.1.1.63" evidence="8"/>
<gene>
    <name evidence="11" type="ORF">CCASEI_12085</name>
</gene>
<evidence type="ECO:0000256" key="2">
    <source>
        <dbReference type="ARBA" id="ARBA00022490"/>
    </source>
</evidence>
<dbReference type="PROSITE" id="PS00374">
    <property type="entry name" value="MGMT"/>
    <property type="match status" value="1"/>
</dbReference>
<evidence type="ECO:0000313" key="11">
    <source>
        <dbReference type="EMBL" id="AHI20967.1"/>
    </source>
</evidence>
<dbReference type="InterPro" id="IPR014048">
    <property type="entry name" value="MethylDNA_cys_MeTrfase_DNA-bd"/>
</dbReference>
<organism evidence="11 12">
    <name type="scientific">Corynebacterium casei LMG S-19264</name>
    <dbReference type="NCBI Taxonomy" id="1285583"/>
    <lineage>
        <taxon>Bacteria</taxon>
        <taxon>Bacillati</taxon>
        <taxon>Actinomycetota</taxon>
        <taxon>Actinomycetes</taxon>
        <taxon>Mycobacteriales</taxon>
        <taxon>Corynebacteriaceae</taxon>
        <taxon>Corynebacterium</taxon>
    </lineage>
</organism>
<dbReference type="Pfam" id="PF01035">
    <property type="entry name" value="DNA_binding_1"/>
    <property type="match status" value="1"/>
</dbReference>
<evidence type="ECO:0000256" key="3">
    <source>
        <dbReference type="ARBA" id="ARBA00022603"/>
    </source>
</evidence>
<evidence type="ECO:0000256" key="7">
    <source>
        <dbReference type="ARBA" id="ARBA00049348"/>
    </source>
</evidence>
<dbReference type="GeneID" id="82878519"/>
<dbReference type="EMBL" id="CP004350">
    <property type="protein sequence ID" value="AHI20967.1"/>
    <property type="molecule type" value="Genomic_DNA"/>
</dbReference>
<evidence type="ECO:0000259" key="9">
    <source>
        <dbReference type="Pfam" id="PF01035"/>
    </source>
</evidence>
<dbReference type="CDD" id="cd06445">
    <property type="entry name" value="ATase"/>
    <property type="match status" value="1"/>
</dbReference>
<evidence type="ECO:0000256" key="1">
    <source>
        <dbReference type="ARBA" id="ARBA00001286"/>
    </source>
</evidence>
<dbReference type="InterPro" id="IPR001497">
    <property type="entry name" value="MethylDNA_cys_MeTrfase_AS"/>
</dbReference>
<dbReference type="PANTHER" id="PTHR10815">
    <property type="entry name" value="METHYLATED-DNA--PROTEIN-CYSTEINE METHYLTRANSFERASE"/>
    <property type="match status" value="1"/>
</dbReference>
<dbReference type="NCBIfam" id="TIGR00589">
    <property type="entry name" value="ogt"/>
    <property type="match status" value="1"/>
</dbReference>
<dbReference type="PANTHER" id="PTHR10815:SF5">
    <property type="entry name" value="METHYLATED-DNA--PROTEIN-CYSTEINE METHYLTRANSFERASE"/>
    <property type="match status" value="1"/>
</dbReference>
<comment type="subcellular location">
    <subcellularLocation>
        <location evidence="8">Cytoplasm</location>
    </subcellularLocation>
</comment>